<keyword evidence="6" id="KW-0539">Nucleus</keyword>
<evidence type="ECO:0000313" key="10">
    <source>
        <dbReference type="Proteomes" id="UP001152888"/>
    </source>
</evidence>
<evidence type="ECO:0000256" key="1">
    <source>
        <dbReference type="ARBA" id="ARBA00003387"/>
    </source>
</evidence>
<dbReference type="EMBL" id="CAKOFQ010007345">
    <property type="protein sequence ID" value="CAH1998932.1"/>
    <property type="molecule type" value="Genomic_DNA"/>
</dbReference>
<evidence type="ECO:0000256" key="2">
    <source>
        <dbReference type="ARBA" id="ARBA00004604"/>
    </source>
</evidence>
<keyword evidence="5 7" id="KW-0175">Coiled coil</keyword>
<dbReference type="AlphaFoldDB" id="A0A9P0LNU5"/>
<evidence type="ECO:0000256" key="3">
    <source>
        <dbReference type="ARBA" id="ARBA00007336"/>
    </source>
</evidence>
<comment type="similarity">
    <text evidence="3">Belongs to the EBP2 family.</text>
</comment>
<dbReference type="Pfam" id="PF05890">
    <property type="entry name" value="Ebp2"/>
    <property type="match status" value="1"/>
</dbReference>
<proteinExistence type="inferred from homology"/>
<comment type="subcellular location">
    <subcellularLocation>
        <location evidence="2">Nucleus</location>
        <location evidence="2">Nucleolus</location>
    </subcellularLocation>
</comment>
<name>A0A9P0LNU5_ACAOB</name>
<evidence type="ECO:0000313" key="9">
    <source>
        <dbReference type="EMBL" id="CAH1998932.1"/>
    </source>
</evidence>
<protein>
    <submittedName>
        <fullName evidence="9">Uncharacterized protein</fullName>
    </submittedName>
</protein>
<evidence type="ECO:0000256" key="5">
    <source>
        <dbReference type="ARBA" id="ARBA00023054"/>
    </source>
</evidence>
<dbReference type="GO" id="GO:0005730">
    <property type="term" value="C:nucleolus"/>
    <property type="evidence" value="ECO:0007669"/>
    <property type="project" value="UniProtKB-SubCell"/>
</dbReference>
<evidence type="ECO:0000256" key="8">
    <source>
        <dbReference type="SAM" id="MobiDB-lite"/>
    </source>
</evidence>
<dbReference type="PANTHER" id="PTHR13028:SF0">
    <property type="entry name" value="RRNA-PROCESSING PROTEIN EBP2-RELATED"/>
    <property type="match status" value="1"/>
</dbReference>
<comment type="function">
    <text evidence="1">Required for the processing of the 27S pre-rRNA.</text>
</comment>
<dbReference type="GO" id="GO:0042273">
    <property type="term" value="P:ribosomal large subunit biogenesis"/>
    <property type="evidence" value="ECO:0007669"/>
    <property type="project" value="TreeGrafter"/>
</dbReference>
<keyword evidence="10" id="KW-1185">Reference proteome</keyword>
<feature type="region of interest" description="Disordered" evidence="8">
    <location>
        <begin position="238"/>
        <end position="304"/>
    </location>
</feature>
<dbReference type="Proteomes" id="UP001152888">
    <property type="component" value="Unassembled WGS sequence"/>
</dbReference>
<feature type="compositionally biased region" description="Basic residues" evidence="8">
    <location>
        <begin position="272"/>
        <end position="304"/>
    </location>
</feature>
<dbReference type="PANTHER" id="PTHR13028">
    <property type="entry name" value="RRNA PROCESSING PROTEIN EBNA1-BINDING PROTEIN-RELATED"/>
    <property type="match status" value="1"/>
</dbReference>
<dbReference type="GO" id="GO:0030687">
    <property type="term" value="C:preribosome, large subunit precursor"/>
    <property type="evidence" value="ECO:0007669"/>
    <property type="project" value="TreeGrafter"/>
</dbReference>
<comment type="caution">
    <text evidence="9">The sequence shown here is derived from an EMBL/GenBank/DDBJ whole genome shotgun (WGS) entry which is preliminary data.</text>
</comment>
<dbReference type="GO" id="GO:0006364">
    <property type="term" value="P:rRNA processing"/>
    <property type="evidence" value="ECO:0007669"/>
    <property type="project" value="TreeGrafter"/>
</dbReference>
<organism evidence="9 10">
    <name type="scientific">Acanthoscelides obtectus</name>
    <name type="common">Bean weevil</name>
    <name type="synonym">Bruchus obtectus</name>
    <dbReference type="NCBI Taxonomy" id="200917"/>
    <lineage>
        <taxon>Eukaryota</taxon>
        <taxon>Metazoa</taxon>
        <taxon>Ecdysozoa</taxon>
        <taxon>Arthropoda</taxon>
        <taxon>Hexapoda</taxon>
        <taxon>Insecta</taxon>
        <taxon>Pterygota</taxon>
        <taxon>Neoptera</taxon>
        <taxon>Endopterygota</taxon>
        <taxon>Coleoptera</taxon>
        <taxon>Polyphaga</taxon>
        <taxon>Cucujiformia</taxon>
        <taxon>Chrysomeloidea</taxon>
        <taxon>Chrysomelidae</taxon>
        <taxon>Bruchinae</taxon>
        <taxon>Bruchini</taxon>
        <taxon>Acanthoscelides</taxon>
    </lineage>
</organism>
<evidence type="ECO:0000256" key="7">
    <source>
        <dbReference type="SAM" id="Coils"/>
    </source>
</evidence>
<evidence type="ECO:0000256" key="4">
    <source>
        <dbReference type="ARBA" id="ARBA00022517"/>
    </source>
</evidence>
<accession>A0A9P0LNU5</accession>
<keyword evidence="4" id="KW-0690">Ribosome biogenesis</keyword>
<evidence type="ECO:0000256" key="6">
    <source>
        <dbReference type="ARBA" id="ARBA00023242"/>
    </source>
</evidence>
<dbReference type="InterPro" id="IPR008610">
    <property type="entry name" value="Ebp2"/>
</dbReference>
<sequence>MSSSESELSDSDVELQKAFEEGKLKPGLNKVEEAPIQFTNNVTGLKQKLEEIKLKLPWIERLDCVNELAPLAPELAVQAMTQEQKRENELKNNKKLPQFKPEEDPVLNDFKREMLFYRQAQAAVTYAIPKLKATGLATKRPEDYFAEMAKSDEHMQKIRENLMKKQEQQKRSERVKQLRQQRKEGKMLQIQIKQQRQQEKKQILDQVKKARKGMANTDFLDEKKGKAISRKSIERRKMKDKKFGFGGKKRGRKVNTKDSAADISEYKNPGKPGKKFKNAGKGNKNLKTRPGKNRRINMRNKGKK</sequence>
<dbReference type="OrthoDB" id="443772at2759"/>
<reference evidence="9" key="1">
    <citation type="submission" date="2022-03" db="EMBL/GenBank/DDBJ databases">
        <authorList>
            <person name="Sayadi A."/>
        </authorList>
    </citation>
    <scope>NUCLEOTIDE SEQUENCE</scope>
</reference>
<dbReference type="GO" id="GO:0034399">
    <property type="term" value="C:nuclear periphery"/>
    <property type="evidence" value="ECO:0007669"/>
    <property type="project" value="TreeGrafter"/>
</dbReference>
<gene>
    <name evidence="9" type="ORF">ACAOBT_LOCUS24688</name>
</gene>
<feature type="coiled-coil region" evidence="7">
    <location>
        <begin position="148"/>
        <end position="198"/>
    </location>
</feature>